<dbReference type="PATRIC" id="fig|1195236.3.peg.2802"/>
<dbReference type="GO" id="GO:0008737">
    <property type="term" value="F:L-fuculokinase activity"/>
    <property type="evidence" value="ECO:0007669"/>
    <property type="project" value="UniProtKB-EC"/>
</dbReference>
<gene>
    <name evidence="9" type="ORF">CTER_2487</name>
</gene>
<dbReference type="PANTHER" id="PTHR43095">
    <property type="entry name" value="SUGAR KINASE"/>
    <property type="match status" value="1"/>
</dbReference>
<evidence type="ECO:0000313" key="9">
    <source>
        <dbReference type="EMBL" id="EMS71689.1"/>
    </source>
</evidence>
<keyword evidence="4 9" id="KW-0418">Kinase</keyword>
<dbReference type="InterPro" id="IPR018484">
    <property type="entry name" value="FGGY_N"/>
</dbReference>
<dbReference type="eggNOG" id="COG1070">
    <property type="taxonomic scope" value="Bacteria"/>
</dbReference>
<dbReference type="Proteomes" id="UP000014155">
    <property type="component" value="Unassembled WGS sequence"/>
</dbReference>
<evidence type="ECO:0000259" key="7">
    <source>
        <dbReference type="Pfam" id="PF00370"/>
    </source>
</evidence>
<dbReference type="EC" id="2.7.1.51" evidence="9"/>
<dbReference type="CDD" id="cd07771">
    <property type="entry name" value="ASKHA_NBD_FGGY_RhaB-like"/>
    <property type="match status" value="1"/>
</dbReference>
<keyword evidence="5" id="KW-0067">ATP-binding</keyword>
<evidence type="ECO:0000256" key="5">
    <source>
        <dbReference type="ARBA" id="ARBA00022840"/>
    </source>
</evidence>
<dbReference type="STRING" id="1195236.CTER_2487"/>
<feature type="domain" description="Carbohydrate kinase FGGY C-terminal" evidence="8">
    <location>
        <begin position="251"/>
        <end position="441"/>
    </location>
</feature>
<evidence type="ECO:0000256" key="1">
    <source>
        <dbReference type="ARBA" id="ARBA00009156"/>
    </source>
</evidence>
<dbReference type="SUPFAM" id="SSF53067">
    <property type="entry name" value="Actin-like ATPase domain"/>
    <property type="match status" value="2"/>
</dbReference>
<dbReference type="InterPro" id="IPR013449">
    <property type="entry name" value="Rhamnulokinase"/>
</dbReference>
<reference evidence="9 10" key="1">
    <citation type="journal article" date="2013" name="Genome Announc.">
        <title>Draft Genome Sequence of the Cellulolytic, Mesophilic, Anaerobic Bacterium Clostridium termitidis Strain CT1112 (DSM 5398).</title>
        <authorList>
            <person name="Lal S."/>
            <person name="Ramachandran U."/>
            <person name="Zhang X."/>
            <person name="Munir R."/>
            <person name="Sparling R."/>
            <person name="Levin D.B."/>
        </authorList>
    </citation>
    <scope>NUCLEOTIDE SEQUENCE [LARGE SCALE GENOMIC DNA]</scope>
    <source>
        <strain evidence="9 10">CT1112</strain>
    </source>
</reference>
<comment type="similarity">
    <text evidence="1">Belongs to the FGGY kinase family.</text>
</comment>
<comment type="caution">
    <text evidence="9">The sequence shown here is derived from an EMBL/GenBank/DDBJ whole genome shotgun (WGS) entry which is preliminary data.</text>
</comment>
<dbReference type="EMBL" id="AORV01000035">
    <property type="protein sequence ID" value="EMS71689.1"/>
    <property type="molecule type" value="Genomic_DNA"/>
</dbReference>
<accession>S0FR75</accession>
<evidence type="ECO:0000313" key="10">
    <source>
        <dbReference type="Proteomes" id="UP000014155"/>
    </source>
</evidence>
<keyword evidence="3" id="KW-0547">Nucleotide-binding</keyword>
<dbReference type="Pfam" id="PF02782">
    <property type="entry name" value="FGGY_C"/>
    <property type="match status" value="1"/>
</dbReference>
<dbReference type="Pfam" id="PF00370">
    <property type="entry name" value="FGGY_N"/>
    <property type="match status" value="1"/>
</dbReference>
<proteinExistence type="inferred from homology"/>
<name>S0FR75_RUMCE</name>
<dbReference type="InterPro" id="IPR050406">
    <property type="entry name" value="FGGY_Carb_Kinase"/>
</dbReference>
<organism evidence="9 10">
    <name type="scientific">Ruminiclostridium cellobioparum subsp. termitidis CT1112</name>
    <dbReference type="NCBI Taxonomy" id="1195236"/>
    <lineage>
        <taxon>Bacteria</taxon>
        <taxon>Bacillati</taxon>
        <taxon>Bacillota</taxon>
        <taxon>Clostridia</taxon>
        <taxon>Eubacteriales</taxon>
        <taxon>Oscillospiraceae</taxon>
        <taxon>Ruminiclostridium</taxon>
    </lineage>
</organism>
<feature type="domain" description="Carbohydrate kinase FGGY N-terminal" evidence="7">
    <location>
        <begin position="5"/>
        <end position="240"/>
    </location>
</feature>
<dbReference type="GO" id="GO:0019301">
    <property type="term" value="P:rhamnose catabolic process"/>
    <property type="evidence" value="ECO:0007669"/>
    <property type="project" value="InterPro"/>
</dbReference>
<dbReference type="RefSeq" id="WP_004626080.1">
    <property type="nucleotide sequence ID" value="NZ_AORV01000035.1"/>
</dbReference>
<evidence type="ECO:0000256" key="6">
    <source>
        <dbReference type="ARBA" id="ARBA00023308"/>
    </source>
</evidence>
<dbReference type="InterPro" id="IPR018485">
    <property type="entry name" value="FGGY_C"/>
</dbReference>
<protein>
    <submittedName>
        <fullName evidence="9">Carbohydrate kinase FGGY</fullName>
        <ecNumber evidence="9">2.7.1.51</ecNumber>
    </submittedName>
</protein>
<evidence type="ECO:0000256" key="3">
    <source>
        <dbReference type="ARBA" id="ARBA00022741"/>
    </source>
</evidence>
<dbReference type="Gene3D" id="3.30.420.40">
    <property type="match status" value="2"/>
</dbReference>
<keyword evidence="10" id="KW-1185">Reference proteome</keyword>
<dbReference type="InterPro" id="IPR043129">
    <property type="entry name" value="ATPase_NBD"/>
</dbReference>
<dbReference type="GO" id="GO:0008993">
    <property type="term" value="F:rhamnulokinase activity"/>
    <property type="evidence" value="ECO:0007669"/>
    <property type="project" value="InterPro"/>
</dbReference>
<sequence length="485" mass="54722">MSKGVLAFDFGASSGRAVKGSYHDGRITLEEVHRFKNEPVNEDGFLCWDIDLLLGEIKKSLTICRDYESIGIDTWGVDYGLIDKNDTLVRKPVNYRDPRTKGIIERVSEHISCDKLYNLTGNQIMEINTIFQVYSEVLNNPELFKKADKLLMMPDLLNFLLTGKKAAEITIASTTGLLDPYGRQWNRYILNSLGLKETVFPELISSGTEIGLLKEDMAKELNIERKSVIAVCGHDTACAVAAVPAEQDFLFMSCGTWALFGTELEEPVITRETMEYNLTNEIGVNGTTRFLKNLTGTWLLQETKRQFEKEGKNYSYDDMERMARAAEPFKCFIDTDEDIFMSPGNIPLRIKEFTYKTGQIVPETDGEIIRCIYESLAMKYRHTYDQLLVCLKKGYKKLHIVGGGSRDGFLCQLTAEATGLEVVAGPVEATAIGNIAVQLIARGEISGIKEGRKVIRSSFETIEYRPKQHNVWNNYYSAYLVVCNI</sequence>
<dbReference type="AlphaFoldDB" id="S0FR75"/>
<evidence type="ECO:0000256" key="2">
    <source>
        <dbReference type="ARBA" id="ARBA00022679"/>
    </source>
</evidence>
<keyword evidence="2 9" id="KW-0808">Transferase</keyword>
<evidence type="ECO:0000259" key="8">
    <source>
        <dbReference type="Pfam" id="PF02782"/>
    </source>
</evidence>
<dbReference type="GO" id="GO:0005524">
    <property type="term" value="F:ATP binding"/>
    <property type="evidence" value="ECO:0007669"/>
    <property type="project" value="UniProtKB-KW"/>
</dbReference>
<evidence type="ECO:0000256" key="4">
    <source>
        <dbReference type="ARBA" id="ARBA00022777"/>
    </source>
</evidence>
<keyword evidence="6" id="KW-0684">Rhamnose metabolism</keyword>